<proteinExistence type="predicted"/>
<dbReference type="Proteomes" id="UP001162992">
    <property type="component" value="Chromosome 22"/>
</dbReference>
<comment type="caution">
    <text evidence="1">The sequence shown here is derived from an EMBL/GenBank/DDBJ whole genome shotgun (WGS) entry which is preliminary data.</text>
</comment>
<name>A0ACC2AEE7_DIPCM</name>
<sequence length="579" mass="64407">MTSWPQYFLDESLEGGYCSEFFGEIPESSMQNSRDSLVQFSGGSSPHASEIGITKVASTSAAMALGASRAAGLIPQLGVVEAFNGVRTSMRPYSKLLTSLAPFTPKNTEMKQKSEYPPTNTFLQNVNELDMPTCMMLSEPQPFGAIFNLPQLPETVPPPQVPLLPFIAKVDPACSVSLISSNPANYFKLQSDDGGTERDSLIELCVPDVLAAVKNEAKPEIVGLQCTNSRTSQNQCISQSSKPSPEISSFEEQFQSTSVADDCSFEAKSPYIDPNHIADAKESEQAGLKKSVQDRSDTLHTPELTETSSERAHNNGVRGETTKKPTTPTGKRKLASDREIEESADCQSEDEFIEVKKVALECGRGRILKRRRTAEVHNLSERRRRDRINERMRALQDLIPNSIKTDKASMLDEAIDYLKELQLQLQMMSIRTGMSIPPMLIPARMQHLQLLQMPRLPHMSMGMGMGMGLGLGKVDMAAATSAQPFISYPASQCESASTISDDYNRLPYSNLMDSYSPLINRQPVNMETYNPYIQYPQQHIRSQFPQQLLHPSRQQQLIQPTTQQNQQPLFHHEGHTNQE</sequence>
<accession>A0ACC2AEE7</accession>
<gene>
    <name evidence="1" type="ORF">O6H91_22G036500</name>
</gene>
<evidence type="ECO:0000313" key="2">
    <source>
        <dbReference type="Proteomes" id="UP001162992"/>
    </source>
</evidence>
<organism evidence="1 2">
    <name type="scientific">Diphasiastrum complanatum</name>
    <name type="common">Issler's clubmoss</name>
    <name type="synonym">Lycopodium complanatum</name>
    <dbReference type="NCBI Taxonomy" id="34168"/>
    <lineage>
        <taxon>Eukaryota</taxon>
        <taxon>Viridiplantae</taxon>
        <taxon>Streptophyta</taxon>
        <taxon>Embryophyta</taxon>
        <taxon>Tracheophyta</taxon>
        <taxon>Lycopodiopsida</taxon>
        <taxon>Lycopodiales</taxon>
        <taxon>Lycopodiaceae</taxon>
        <taxon>Lycopodioideae</taxon>
        <taxon>Diphasiastrum</taxon>
    </lineage>
</organism>
<reference evidence="2" key="1">
    <citation type="journal article" date="2024" name="Proc. Natl. Acad. Sci. U.S.A.">
        <title>Extraordinary preservation of gene collinearity over three hundred million years revealed in homosporous lycophytes.</title>
        <authorList>
            <person name="Li C."/>
            <person name="Wickell D."/>
            <person name="Kuo L.Y."/>
            <person name="Chen X."/>
            <person name="Nie B."/>
            <person name="Liao X."/>
            <person name="Peng D."/>
            <person name="Ji J."/>
            <person name="Jenkins J."/>
            <person name="Williams M."/>
            <person name="Shu S."/>
            <person name="Plott C."/>
            <person name="Barry K."/>
            <person name="Rajasekar S."/>
            <person name="Grimwood J."/>
            <person name="Han X."/>
            <person name="Sun S."/>
            <person name="Hou Z."/>
            <person name="He W."/>
            <person name="Dai G."/>
            <person name="Sun C."/>
            <person name="Schmutz J."/>
            <person name="Leebens-Mack J.H."/>
            <person name="Li F.W."/>
            <person name="Wang L."/>
        </authorList>
    </citation>
    <scope>NUCLEOTIDE SEQUENCE [LARGE SCALE GENOMIC DNA]</scope>
    <source>
        <strain evidence="2">cv. PW_Plant_1</strain>
    </source>
</reference>
<protein>
    <submittedName>
        <fullName evidence="1">Uncharacterized protein</fullName>
    </submittedName>
</protein>
<keyword evidence="2" id="KW-1185">Reference proteome</keyword>
<dbReference type="EMBL" id="CM055113">
    <property type="protein sequence ID" value="KAJ7515965.1"/>
    <property type="molecule type" value="Genomic_DNA"/>
</dbReference>
<evidence type="ECO:0000313" key="1">
    <source>
        <dbReference type="EMBL" id="KAJ7515965.1"/>
    </source>
</evidence>